<name>A0A7C2P1T6_9PLAN</name>
<dbReference type="AlphaFoldDB" id="A0A7C2P1T6"/>
<feature type="signal peptide" evidence="1">
    <location>
        <begin position="1"/>
        <end position="24"/>
    </location>
</feature>
<organism evidence="2">
    <name type="scientific">Schlesneria paludicola</name>
    <dbReference type="NCBI Taxonomy" id="360056"/>
    <lineage>
        <taxon>Bacteria</taxon>
        <taxon>Pseudomonadati</taxon>
        <taxon>Planctomycetota</taxon>
        <taxon>Planctomycetia</taxon>
        <taxon>Planctomycetales</taxon>
        <taxon>Planctomycetaceae</taxon>
        <taxon>Schlesneria</taxon>
    </lineage>
</organism>
<evidence type="ECO:0008006" key="3">
    <source>
        <dbReference type="Google" id="ProtNLM"/>
    </source>
</evidence>
<protein>
    <recommendedName>
        <fullName evidence="3">DUF1570 domain-containing protein</fullName>
    </recommendedName>
</protein>
<reference evidence="2" key="1">
    <citation type="journal article" date="2020" name="mSystems">
        <title>Genome- and Community-Level Interaction Insights into Carbon Utilization and Element Cycling Functions of Hydrothermarchaeota in Hydrothermal Sediment.</title>
        <authorList>
            <person name="Zhou Z."/>
            <person name="Liu Y."/>
            <person name="Xu W."/>
            <person name="Pan J."/>
            <person name="Luo Z.H."/>
            <person name="Li M."/>
        </authorList>
    </citation>
    <scope>NUCLEOTIDE SEQUENCE [LARGE SCALE GENOMIC DNA]</scope>
    <source>
        <strain evidence="2">SpSt-339</strain>
    </source>
</reference>
<dbReference type="EMBL" id="DSOK01000407">
    <property type="protein sequence ID" value="HEN16734.1"/>
    <property type="molecule type" value="Genomic_DNA"/>
</dbReference>
<keyword evidence="1" id="KW-0732">Signal</keyword>
<comment type="caution">
    <text evidence="2">The sequence shown here is derived from an EMBL/GenBank/DDBJ whole genome shotgun (WGS) entry which is preliminary data.</text>
</comment>
<sequence length="329" mass="37477">MSWFRSLLLTFGPMGLIGMCYVAAAPTPGPFETWGIMPAGRPAALPPRPDHAELEQACDDWARDVVQDIPESWAVISRSPFVLMGDLSDNELHDLWRRTVAPTARALSVGYFDRLPQQPILLVVLSSDESYRAALTFLGHSGRHEYAGLYDREERRLVFNLSTGEGTLAHELTHALAHADFPEMPEWFDEGLASLHEECQFSDDGLRLVGLANWRGEALRQAYQRQQLPTLTQFVNHRFGSRGRTALEYAYARYLCLYLQERQVLEAFYRKCRANAELDPTGGWSLFEVLGTNDPDRADREFRRWLRKELNLKLVEPTANHSGITLSRR</sequence>
<gene>
    <name evidence="2" type="ORF">ENQ76_14835</name>
</gene>
<evidence type="ECO:0000313" key="2">
    <source>
        <dbReference type="EMBL" id="HEN16734.1"/>
    </source>
</evidence>
<evidence type="ECO:0000256" key="1">
    <source>
        <dbReference type="SAM" id="SignalP"/>
    </source>
</evidence>
<feature type="chain" id="PRO_5028197541" description="DUF1570 domain-containing protein" evidence="1">
    <location>
        <begin position="25"/>
        <end position="329"/>
    </location>
</feature>
<proteinExistence type="predicted"/>
<accession>A0A7C2P1T6</accession>